<dbReference type="InterPro" id="IPR007607">
    <property type="entry name" value="BacA/B"/>
</dbReference>
<feature type="region of interest" description="Disordered" evidence="2">
    <location>
        <begin position="1"/>
        <end position="31"/>
    </location>
</feature>
<sequence length="166" mass="16896">MFNNGSRGGRDGGNSGLPSAPPTMAQASGGKRGMFSVIGSDMVITGNVAATADLHIDGRVEGDIACGNFVQGNDSHIKGAVRAESARLGGSIEGSVSVRQLTIERAARITGDVEYESIAIETGASIDGRLKHIAADSGARTFDGPPSVAAHRDDDVVQFTTAPTAA</sequence>
<protein>
    <recommendedName>
        <fullName evidence="5">Polymer-forming cytoskeletal protein</fullName>
    </recommendedName>
</protein>
<evidence type="ECO:0000313" key="3">
    <source>
        <dbReference type="EMBL" id="GGA54908.1"/>
    </source>
</evidence>
<proteinExistence type="inferred from homology"/>
<keyword evidence="4" id="KW-1185">Reference proteome</keyword>
<comment type="caution">
    <text evidence="3">The sequence shown here is derived from an EMBL/GenBank/DDBJ whole genome shotgun (WGS) entry which is preliminary data.</text>
</comment>
<evidence type="ECO:0000256" key="2">
    <source>
        <dbReference type="SAM" id="MobiDB-lite"/>
    </source>
</evidence>
<evidence type="ECO:0000313" key="4">
    <source>
        <dbReference type="Proteomes" id="UP000618591"/>
    </source>
</evidence>
<reference evidence="4" key="1">
    <citation type="journal article" date="2019" name="Int. J. Syst. Evol. Microbiol.">
        <title>The Global Catalogue of Microorganisms (GCM) 10K type strain sequencing project: providing services to taxonomists for standard genome sequencing and annotation.</title>
        <authorList>
            <consortium name="The Broad Institute Genomics Platform"/>
            <consortium name="The Broad Institute Genome Sequencing Center for Infectious Disease"/>
            <person name="Wu L."/>
            <person name="Ma J."/>
        </authorList>
    </citation>
    <scope>NUCLEOTIDE SEQUENCE [LARGE SCALE GENOMIC DNA]</scope>
    <source>
        <strain evidence="4">CGMCC 1.10106</strain>
    </source>
</reference>
<dbReference type="Pfam" id="PF04519">
    <property type="entry name" value="Bactofilin"/>
    <property type="match status" value="1"/>
</dbReference>
<comment type="similarity">
    <text evidence="1">Belongs to the bactofilin family.</text>
</comment>
<name>A0ABQ1H1B7_9SPHN</name>
<dbReference type="PANTHER" id="PTHR35024:SF4">
    <property type="entry name" value="POLYMER-FORMING CYTOSKELETAL PROTEIN"/>
    <property type="match status" value="1"/>
</dbReference>
<dbReference type="EMBL" id="BMDW01000017">
    <property type="protein sequence ID" value="GGA54908.1"/>
    <property type="molecule type" value="Genomic_DNA"/>
</dbReference>
<accession>A0ABQ1H1B7</accession>
<dbReference type="PANTHER" id="PTHR35024">
    <property type="entry name" value="HYPOTHETICAL CYTOSOLIC PROTEIN"/>
    <property type="match status" value="1"/>
</dbReference>
<dbReference type="Proteomes" id="UP000618591">
    <property type="component" value="Unassembled WGS sequence"/>
</dbReference>
<evidence type="ECO:0008006" key="5">
    <source>
        <dbReference type="Google" id="ProtNLM"/>
    </source>
</evidence>
<organism evidence="3 4">
    <name type="scientific">Sphingomonas psychrolutea</name>
    <dbReference type="NCBI Taxonomy" id="1259676"/>
    <lineage>
        <taxon>Bacteria</taxon>
        <taxon>Pseudomonadati</taxon>
        <taxon>Pseudomonadota</taxon>
        <taxon>Alphaproteobacteria</taxon>
        <taxon>Sphingomonadales</taxon>
        <taxon>Sphingomonadaceae</taxon>
        <taxon>Sphingomonas</taxon>
    </lineage>
</organism>
<gene>
    <name evidence="3" type="ORF">GCM10011395_26650</name>
</gene>
<evidence type="ECO:0000256" key="1">
    <source>
        <dbReference type="ARBA" id="ARBA00044755"/>
    </source>
</evidence>